<dbReference type="GO" id="GO:0004518">
    <property type="term" value="F:nuclease activity"/>
    <property type="evidence" value="ECO:0007669"/>
    <property type="project" value="UniProtKB-KW"/>
</dbReference>
<dbReference type="InterPro" id="IPR011545">
    <property type="entry name" value="DEAD/DEAH_box_helicase_dom"/>
</dbReference>
<dbReference type="InterPro" id="IPR006483">
    <property type="entry name" value="CRISPR-assoc_Cas3_HD"/>
</dbReference>
<feature type="domain" description="Helicase ATP-binding" evidence="10">
    <location>
        <begin position="120"/>
        <end position="325"/>
    </location>
</feature>
<evidence type="ECO:0000256" key="2">
    <source>
        <dbReference type="ARBA" id="ARBA00009046"/>
    </source>
</evidence>
<keyword evidence="3" id="KW-0540">Nuclease</keyword>
<dbReference type="InterPro" id="IPR027417">
    <property type="entry name" value="P-loop_NTPase"/>
</dbReference>
<dbReference type="Pfam" id="PF00270">
    <property type="entry name" value="DEAD"/>
    <property type="match status" value="1"/>
</dbReference>
<dbReference type="InterPro" id="IPR006474">
    <property type="entry name" value="Helicase_Cas3_CRISPR-ass_core"/>
</dbReference>
<dbReference type="InterPro" id="IPR054712">
    <property type="entry name" value="Cas3-like_dom"/>
</dbReference>
<proteinExistence type="inferred from homology"/>
<dbReference type="PANTHER" id="PTHR47963">
    <property type="entry name" value="DEAD-BOX ATP-DEPENDENT RNA HELICASE 47, MITOCHONDRIAL"/>
    <property type="match status" value="1"/>
</dbReference>
<dbReference type="PANTHER" id="PTHR47963:SF9">
    <property type="entry name" value="CRISPR-ASSOCIATED ENDONUCLEASE_HELICASE CAS3"/>
    <property type="match status" value="1"/>
</dbReference>
<dbReference type="GO" id="GO:0046872">
    <property type="term" value="F:metal ion binding"/>
    <property type="evidence" value="ECO:0007669"/>
    <property type="project" value="UniProtKB-KW"/>
</dbReference>
<name>A0A1I2EGE4_9RHOB</name>
<dbReference type="EMBL" id="FOMS01000023">
    <property type="protein sequence ID" value="SFE91626.1"/>
    <property type="molecule type" value="Genomic_DNA"/>
</dbReference>
<sequence>MDAFDIFENYDWRESDSVLGEALLAWFPEIRTAAPPPVTNEFSHYVAGLIALADWIGSDRNAFRFVPEFDPEYWPQALEIARLRLGDIGLDAREKRLKGSAVWPLISDHSEPRPAQKAVAEVANSERLIILEAETGSGKTEAALWRFARLFEAGDVEGLYFAVPTRAAARQLQQRVHHAARRLFRDAAPEAVLAVPGQVLAGEASGQRLPDFETRWDDAGETAPSRWAAEHATRFLAAQIAVGTVDQAMMAGLKVKHAHLRGVALSRSLLVIDEVHASDAWMTEIQRGVVRDHLALGGHAMLMSATLGASARAVWRDEPTPPLLESQTAPYPAVWTLQDCRSVAHDAYADKTVKIAAQLGWDGASAAGIAVQAAKKGACVLVVRNTVDRAKETWAACIEAASDLVFALNGVPTLHHSRFAAEDRARLDARVEQVFKDRDWNGGCILVGTQTLEQSLDIDADMLVTDLCPMDVLLQRIGRLHRHADRVRPDGFETAAAHILCPPAGLDPLTRQAENGLGVYAGRGTLTGVYLDVAMLAATLDEIERAPVWRIPEMNRGLVERATHPERLDAIAAEFGWTQHRRDLYGKVLAEIGAAELQHLDRRKQFPCSFPADEIVYTRLGAPGALLRLDVPATGPFGHPVRSFALPARWSDGIDRDAAVSVVQTNPLVLEVAGLRFVYDSSGLRKQ</sequence>
<dbReference type="PROSITE" id="PS51192">
    <property type="entry name" value="HELICASE_ATP_BIND_1"/>
    <property type="match status" value="1"/>
</dbReference>
<dbReference type="GO" id="GO:0051607">
    <property type="term" value="P:defense response to virus"/>
    <property type="evidence" value="ECO:0007669"/>
    <property type="project" value="UniProtKB-KW"/>
</dbReference>
<dbReference type="InterPro" id="IPR050547">
    <property type="entry name" value="DEAD_box_RNA_helicases"/>
</dbReference>
<evidence type="ECO:0000256" key="9">
    <source>
        <dbReference type="ARBA" id="ARBA00023118"/>
    </source>
</evidence>
<evidence type="ECO:0000313" key="11">
    <source>
        <dbReference type="EMBL" id="SFE91626.1"/>
    </source>
</evidence>
<evidence type="ECO:0000256" key="6">
    <source>
        <dbReference type="ARBA" id="ARBA00022801"/>
    </source>
</evidence>
<keyword evidence="6" id="KW-0378">Hydrolase</keyword>
<dbReference type="Pfam" id="PF22590">
    <property type="entry name" value="Cas3-like_C_2"/>
    <property type="match status" value="1"/>
</dbReference>
<dbReference type="SMART" id="SM00487">
    <property type="entry name" value="DEXDc"/>
    <property type="match status" value="1"/>
</dbReference>
<evidence type="ECO:0000256" key="4">
    <source>
        <dbReference type="ARBA" id="ARBA00022723"/>
    </source>
</evidence>
<dbReference type="InterPro" id="IPR014001">
    <property type="entry name" value="Helicase_ATP-bd"/>
</dbReference>
<keyword evidence="12" id="KW-1185">Reference proteome</keyword>
<dbReference type="Pfam" id="PF18019">
    <property type="entry name" value="Cas3_HD"/>
    <property type="match status" value="1"/>
</dbReference>
<evidence type="ECO:0000256" key="7">
    <source>
        <dbReference type="ARBA" id="ARBA00022806"/>
    </source>
</evidence>
<dbReference type="GO" id="GO:0016787">
    <property type="term" value="F:hydrolase activity"/>
    <property type="evidence" value="ECO:0007669"/>
    <property type="project" value="UniProtKB-KW"/>
</dbReference>
<keyword evidence="4" id="KW-0479">Metal-binding</keyword>
<dbReference type="GO" id="GO:0003723">
    <property type="term" value="F:RNA binding"/>
    <property type="evidence" value="ECO:0007669"/>
    <property type="project" value="TreeGrafter"/>
</dbReference>
<comment type="similarity">
    <text evidence="1">In the N-terminal section; belongs to the CRISPR-associated nuclease Cas3-HD family.</text>
</comment>
<dbReference type="AlphaFoldDB" id="A0A1I2EGE4"/>
<dbReference type="GO" id="GO:0003724">
    <property type="term" value="F:RNA helicase activity"/>
    <property type="evidence" value="ECO:0007669"/>
    <property type="project" value="TreeGrafter"/>
</dbReference>
<dbReference type="NCBIfam" id="TIGR01587">
    <property type="entry name" value="cas3_core"/>
    <property type="match status" value="1"/>
</dbReference>
<accession>A0A1I2EGE4</accession>
<dbReference type="Proteomes" id="UP000325289">
    <property type="component" value="Unassembled WGS sequence"/>
</dbReference>
<dbReference type="CDD" id="cd17930">
    <property type="entry name" value="DEXHc_cas3"/>
    <property type="match status" value="1"/>
</dbReference>
<organism evidence="11 12">
    <name type="scientific">Roseivivax sediminis</name>
    <dbReference type="NCBI Taxonomy" id="936889"/>
    <lineage>
        <taxon>Bacteria</taxon>
        <taxon>Pseudomonadati</taxon>
        <taxon>Pseudomonadota</taxon>
        <taxon>Alphaproteobacteria</taxon>
        <taxon>Rhodobacterales</taxon>
        <taxon>Roseobacteraceae</taxon>
        <taxon>Roseivivax</taxon>
    </lineage>
</organism>
<dbReference type="GO" id="GO:0005524">
    <property type="term" value="F:ATP binding"/>
    <property type="evidence" value="ECO:0007669"/>
    <property type="project" value="UniProtKB-KW"/>
</dbReference>
<keyword evidence="9" id="KW-0051">Antiviral defense</keyword>
<dbReference type="InterPro" id="IPR038257">
    <property type="entry name" value="CRISPR-assoc_Cas3_HD_sf"/>
</dbReference>
<evidence type="ECO:0000259" key="10">
    <source>
        <dbReference type="PROSITE" id="PS51192"/>
    </source>
</evidence>
<dbReference type="Gene3D" id="3.40.50.300">
    <property type="entry name" value="P-loop containing nucleotide triphosphate hydrolases"/>
    <property type="match status" value="2"/>
</dbReference>
<evidence type="ECO:0000256" key="5">
    <source>
        <dbReference type="ARBA" id="ARBA00022741"/>
    </source>
</evidence>
<keyword evidence="5" id="KW-0547">Nucleotide-binding</keyword>
<comment type="similarity">
    <text evidence="2">In the central section; belongs to the CRISPR-associated helicase Cas3 family.</text>
</comment>
<reference evidence="11 12" key="1">
    <citation type="submission" date="2016-10" db="EMBL/GenBank/DDBJ databases">
        <authorList>
            <person name="Varghese N."/>
            <person name="Submissions S."/>
        </authorList>
    </citation>
    <scope>NUCLEOTIDE SEQUENCE [LARGE SCALE GENOMIC DNA]</scope>
    <source>
        <strain evidence="12">YIM D21,KCTC 23444,ACCC 10710</strain>
    </source>
</reference>
<dbReference type="Gene3D" id="1.10.3210.30">
    <property type="match status" value="1"/>
</dbReference>
<gene>
    <name evidence="11" type="ORF">SAMN04515678_1231</name>
</gene>
<evidence type="ECO:0000256" key="3">
    <source>
        <dbReference type="ARBA" id="ARBA00022722"/>
    </source>
</evidence>
<evidence type="ECO:0000256" key="8">
    <source>
        <dbReference type="ARBA" id="ARBA00022840"/>
    </source>
</evidence>
<keyword evidence="8" id="KW-0067">ATP-binding</keyword>
<keyword evidence="7" id="KW-0347">Helicase</keyword>
<protein>
    <submittedName>
        <fullName evidence="11">CRISPR-associated helicase, Cas3 family</fullName>
    </submittedName>
</protein>
<evidence type="ECO:0000313" key="12">
    <source>
        <dbReference type="Proteomes" id="UP000325289"/>
    </source>
</evidence>
<evidence type="ECO:0000256" key="1">
    <source>
        <dbReference type="ARBA" id="ARBA00006847"/>
    </source>
</evidence>
<dbReference type="SUPFAM" id="SSF52540">
    <property type="entry name" value="P-loop containing nucleoside triphosphate hydrolases"/>
    <property type="match status" value="1"/>
</dbReference>